<evidence type="ECO:0000256" key="13">
    <source>
        <dbReference type="ARBA" id="ARBA00051837"/>
    </source>
</evidence>
<evidence type="ECO:0000256" key="6">
    <source>
        <dbReference type="ARBA" id="ARBA00022603"/>
    </source>
</evidence>
<feature type="region of interest" description="Disordered" evidence="16">
    <location>
        <begin position="595"/>
        <end position="614"/>
    </location>
</feature>
<feature type="compositionally biased region" description="Low complexity" evidence="16">
    <location>
        <begin position="530"/>
        <end position="539"/>
    </location>
</feature>
<dbReference type="InterPro" id="IPR044426">
    <property type="entry name" value="Suv4-20_SET"/>
</dbReference>
<dbReference type="SMART" id="SM00317">
    <property type="entry name" value="SET"/>
    <property type="match status" value="1"/>
</dbReference>
<evidence type="ECO:0000256" key="11">
    <source>
        <dbReference type="ARBA" id="ARBA00023163"/>
    </source>
</evidence>
<keyword evidence="8" id="KW-0949">S-adenosyl-L-methionine</keyword>
<dbReference type="CDD" id="cd19186">
    <property type="entry name" value="SET_Suv4-20"/>
    <property type="match status" value="1"/>
</dbReference>
<feature type="compositionally biased region" description="Low complexity" evidence="16">
    <location>
        <begin position="747"/>
        <end position="769"/>
    </location>
</feature>
<keyword evidence="12" id="KW-0539">Nucleus</keyword>
<evidence type="ECO:0000256" key="1">
    <source>
        <dbReference type="ARBA" id="ARBA00004123"/>
    </source>
</evidence>
<dbReference type="GO" id="GO:0005634">
    <property type="term" value="C:nucleus"/>
    <property type="evidence" value="ECO:0007669"/>
    <property type="project" value="UniProtKB-SubCell"/>
</dbReference>
<feature type="region of interest" description="Disordered" evidence="16">
    <location>
        <begin position="1174"/>
        <end position="1200"/>
    </location>
</feature>
<feature type="compositionally biased region" description="Polar residues" evidence="16">
    <location>
        <begin position="595"/>
        <end position="610"/>
    </location>
</feature>
<keyword evidence="11" id="KW-0804">Transcription</keyword>
<dbReference type="FunFam" id="2.170.270.10:FF:000006">
    <property type="entry name" value="Histone-lysine N-methyltransferase"/>
    <property type="match status" value="1"/>
</dbReference>
<reference evidence="18" key="1">
    <citation type="submission" date="2013-07" db="EMBL/GenBank/DDBJ databases">
        <authorList>
            <person name="Geib S."/>
        </authorList>
    </citation>
    <scope>NUCLEOTIDE SEQUENCE</scope>
</reference>
<evidence type="ECO:0000256" key="4">
    <source>
        <dbReference type="ARBA" id="ARBA00022454"/>
    </source>
</evidence>
<keyword evidence="9" id="KW-0156">Chromatin regulator</keyword>
<feature type="compositionally biased region" description="Low complexity" evidence="16">
    <location>
        <begin position="21"/>
        <end position="32"/>
    </location>
</feature>
<keyword evidence="5" id="KW-0678">Repressor</keyword>
<dbReference type="SUPFAM" id="SSF82199">
    <property type="entry name" value="SET domain"/>
    <property type="match status" value="1"/>
</dbReference>
<feature type="region of interest" description="Disordered" evidence="16">
    <location>
        <begin position="524"/>
        <end position="548"/>
    </location>
</feature>
<dbReference type="GO" id="GO:0140941">
    <property type="term" value="F:histone H4K20me methyltransferase activity"/>
    <property type="evidence" value="ECO:0007669"/>
    <property type="project" value="UniProtKB-EC"/>
</dbReference>
<evidence type="ECO:0000256" key="8">
    <source>
        <dbReference type="ARBA" id="ARBA00022691"/>
    </source>
</evidence>
<evidence type="ECO:0000259" key="17">
    <source>
        <dbReference type="PROSITE" id="PS50280"/>
    </source>
</evidence>
<dbReference type="InterPro" id="IPR001214">
    <property type="entry name" value="SET_dom"/>
</dbReference>
<evidence type="ECO:0000256" key="3">
    <source>
        <dbReference type="ARBA" id="ARBA00012188"/>
    </source>
</evidence>
<evidence type="ECO:0000256" key="12">
    <source>
        <dbReference type="ARBA" id="ARBA00023242"/>
    </source>
</evidence>
<feature type="region of interest" description="Disordered" evidence="16">
    <location>
        <begin position="1213"/>
        <end position="1241"/>
    </location>
</feature>
<comment type="catalytic activity">
    <reaction evidence="14">
        <text>N(6),N(6)-dimethyl-L-lysyl(20)-[histone H4] + S-adenosyl-L-methionine = N(6),N(6),N(6)-trimethyl-L-lysyl(20)-[histone H4] + S-adenosyl-L-homocysteine + H(+)</text>
        <dbReference type="Rhea" id="RHEA:61992"/>
        <dbReference type="Rhea" id="RHEA-COMP:15556"/>
        <dbReference type="Rhea" id="RHEA-COMP:15998"/>
        <dbReference type="ChEBI" id="CHEBI:15378"/>
        <dbReference type="ChEBI" id="CHEBI:57856"/>
        <dbReference type="ChEBI" id="CHEBI:59789"/>
        <dbReference type="ChEBI" id="CHEBI:61961"/>
        <dbReference type="ChEBI" id="CHEBI:61976"/>
    </reaction>
</comment>
<reference evidence="18" key="2">
    <citation type="journal article" date="2014" name="BMC Genomics">
        <title>A genomic perspective to assessing quality of mass-reared SIT flies used in Mediterranean fruit fly (Ceratitis capitata) eradication in California.</title>
        <authorList>
            <person name="Calla B."/>
            <person name="Hall B."/>
            <person name="Hou S."/>
            <person name="Geib S.M."/>
        </authorList>
    </citation>
    <scope>NUCLEOTIDE SEQUENCE</scope>
</reference>
<dbReference type="GO" id="GO:0032259">
    <property type="term" value="P:methylation"/>
    <property type="evidence" value="ECO:0007669"/>
    <property type="project" value="UniProtKB-KW"/>
</dbReference>
<gene>
    <name evidence="18" type="primary">SUV42</name>
</gene>
<dbReference type="EMBL" id="GAMC01020483">
    <property type="protein sequence ID" value="JAB86072.1"/>
    <property type="molecule type" value="mRNA"/>
</dbReference>
<evidence type="ECO:0000256" key="10">
    <source>
        <dbReference type="ARBA" id="ARBA00023015"/>
    </source>
</evidence>
<dbReference type="InterPro" id="IPR046341">
    <property type="entry name" value="SET_dom_sf"/>
</dbReference>
<dbReference type="PANTHER" id="PTHR12977">
    <property type="entry name" value="SUPPRESSOR OF VARIEGATION 4-20-RELATED"/>
    <property type="match status" value="1"/>
</dbReference>
<feature type="compositionally biased region" description="Low complexity" evidence="16">
    <location>
        <begin position="1227"/>
        <end position="1241"/>
    </location>
</feature>
<feature type="compositionally biased region" description="Low complexity" evidence="16">
    <location>
        <begin position="1187"/>
        <end position="1200"/>
    </location>
</feature>
<dbReference type="InterPro" id="IPR039977">
    <property type="entry name" value="Suv4-20/Set9"/>
</dbReference>
<protein>
    <recommendedName>
        <fullName evidence="15">Histone-lysine N-methyltransferase Suv4-20</fullName>
        <ecNumber evidence="3">2.1.1.362</ecNumber>
    </recommendedName>
</protein>
<feature type="compositionally biased region" description="Low complexity" evidence="16">
    <location>
        <begin position="1131"/>
        <end position="1156"/>
    </location>
</feature>
<feature type="domain" description="SET" evidence="17">
    <location>
        <begin position="207"/>
        <end position="318"/>
    </location>
</feature>
<dbReference type="PROSITE" id="PS51570">
    <property type="entry name" value="SAM_MT43_SUVAR420_2"/>
    <property type="match status" value="1"/>
</dbReference>
<dbReference type="PANTHER" id="PTHR12977:SF4">
    <property type="entry name" value="HISTONE-LYSINE N-METHYLTRANSFERASE KMT5B"/>
    <property type="match status" value="1"/>
</dbReference>
<dbReference type="PROSITE" id="PS50280">
    <property type="entry name" value="SET"/>
    <property type="match status" value="1"/>
</dbReference>
<evidence type="ECO:0000256" key="5">
    <source>
        <dbReference type="ARBA" id="ARBA00022491"/>
    </source>
</evidence>
<evidence type="ECO:0000256" key="15">
    <source>
        <dbReference type="ARBA" id="ARBA00071597"/>
    </source>
</evidence>
<evidence type="ECO:0000256" key="2">
    <source>
        <dbReference type="ARBA" id="ARBA00004286"/>
    </source>
</evidence>
<comment type="subcellular location">
    <subcellularLocation>
        <location evidence="2">Chromosome</location>
    </subcellularLocation>
    <subcellularLocation>
        <location evidence="1">Nucleus</location>
    </subcellularLocation>
</comment>
<evidence type="ECO:0000256" key="16">
    <source>
        <dbReference type="SAM" id="MobiDB-lite"/>
    </source>
</evidence>
<dbReference type="OrthoDB" id="6627536at2759"/>
<feature type="compositionally biased region" description="Basic residues" evidence="16">
    <location>
        <begin position="1005"/>
        <end position="1027"/>
    </location>
</feature>
<name>W8B8H3_CERCA</name>
<keyword evidence="6 18" id="KW-0489">Methyltransferase</keyword>
<dbReference type="Gene3D" id="2.170.270.10">
    <property type="entry name" value="SET domain"/>
    <property type="match status" value="1"/>
</dbReference>
<evidence type="ECO:0000256" key="14">
    <source>
        <dbReference type="ARBA" id="ARBA00052814"/>
    </source>
</evidence>
<dbReference type="InterPro" id="IPR041938">
    <property type="entry name" value="Hist-Lys_N-MTase_N"/>
</dbReference>
<dbReference type="EMBL" id="GAMC01020481">
    <property type="protein sequence ID" value="JAB86074.1"/>
    <property type="molecule type" value="mRNA"/>
</dbReference>
<evidence type="ECO:0000313" key="18">
    <source>
        <dbReference type="EMBL" id="JAB86074.1"/>
    </source>
</evidence>
<evidence type="ECO:0000256" key="9">
    <source>
        <dbReference type="ARBA" id="ARBA00022853"/>
    </source>
</evidence>
<accession>W8B8H3</accession>
<dbReference type="FunFam" id="1.10.10.1700:FF:000001">
    <property type="entry name" value="Histone-lysine N-methyltransferase"/>
    <property type="match status" value="1"/>
</dbReference>
<feature type="compositionally biased region" description="Polar residues" evidence="16">
    <location>
        <begin position="686"/>
        <end position="701"/>
    </location>
</feature>
<dbReference type="Gene3D" id="1.10.10.1700">
    <property type="entry name" value="Histone-lysine N-methyltransferase"/>
    <property type="match status" value="1"/>
</dbReference>
<keyword evidence="10" id="KW-0805">Transcription regulation</keyword>
<feature type="compositionally biased region" description="Polar residues" evidence="16">
    <location>
        <begin position="889"/>
        <end position="901"/>
    </location>
</feature>
<dbReference type="EC" id="2.1.1.362" evidence="3"/>
<sequence length="1446" mass="154613">MVVGSSHQRRGGGDSGNNIRSNTVTSTTSSTSGYNHSAHNNGHHHISNKSNSMSTHTNGGGGSGSNGHQNSYNVFNNGYQLGSNGITNGSSGNSVIRLSQSTGMTPKELSENDDLATSLILDPHLGFQTHKMNIRYRPLKVDSAQLKSIVDDFIATQNYEVAVKKIFNGPWIPRSFKSKTKITFKRLHDHIIRYLRVFDKDSGFMIEACYRYSLEGQKGAKISSTKRWSKNDKIECLVGCIAELSEAEEAALLHTGKNDFSVMYSCRKNCAQLWLGPAAYINHDCRANCKFVATGRDTACVKVLRDIEIGEEITCFYGEDFFGDGNCYCECETCERRGTGAFAGKALKGHAGSDASALAMGLNGACVIGINSQDPSVSGGYRLRETDNRINRIKSRANSTNSTHIDVSACSTSAATMTECSSGAQPAKNVDGETSSAVDGVNIENMKKQQPSVVVTPLTMKELRQKGMTKYDAEMIMANTYQRHHHHSHHTHHQDGNAKQAADAILISKGSGNGFNVGRDSLRKSARVNSTSSTISSGSADEQPASAATAVSRLGSGGAAAKAHVVNAAVEPKSSAATSVSRRTIRRAVGNTLQKANTSNKPSGYVTRSSISRHTRTAAVTHLEESEESKQSTAMPEEFCDEEKKLRIDVAENGKKVTNGYEEEESISVSAATIKNSERSERTIRTRNGLNRATANAPLTNNGGGRILRNHNQHLFTIHHSDVSESDNGLDVKSTATDAHTNRNDYSSNSSCNVGSFSSNCSSNSSDNNDATKCLKNAGDSLPASRRYSATTQQDSSNLQDDNVHNRNSVSPSYRKNLLGSFDEASLSAKHTQQLAQEFFSRDVLHTHEQRITRRTQRSNTRSDHIVMLTNGISTRKRTLSQNKEQKLFDSNSCNGTSNADNGLPVNVDRQERDTTPAFTAAAVDTLMKTPERRLKLTLRMKRSPILDEVIESGTSLSDESSSFNGSFSRASSHSAEPVEYEILRMEGISEHGGEFETIPLKRKKRHKAKEHHHHHRHRGRHRQHHRYNGDNDNPNEVLQTTGAEVMPTVPGVPAAQSSPKAVASDINGGVVHTPQKKRLRLIFGNETHTIDIPALSANASLNSTTFNTSGSSAECDDNENETGDMSGSIASNATNTTTPSSAVTPQTSASASANTSISTRANVSLLANASHSSSTVPTEAAISPQSNSNSSSSSSTNSTFASACSTASVSTSLPLQHAKQERQEQSTAAPLMATPTPTPFTPLTAFSAATLTPSPSANAPALTPNTVVAPPLLQHKTFTHLPQHLQTSTVSSAADAIQQHPSFNTFLQHTLTGAVANAGVPKAAPTVIQSSNLNSITTTLPAPPLFLSQASAPKHTFGSCALLPPPTFTRNLSSISGHTLTLAASAIATTGTAGHSAMATNASLRAHNVPITTTAPNTASTMSSIGTLVGGATVMVKKATDLLMN</sequence>
<proteinExistence type="evidence at transcript level"/>
<feature type="region of interest" description="Disordered" evidence="16">
    <location>
        <begin position="723"/>
        <end position="812"/>
    </location>
</feature>
<organism evidence="18">
    <name type="scientific">Ceratitis capitata</name>
    <name type="common">Mediterranean fruit fly</name>
    <name type="synonym">Tephritis capitata</name>
    <dbReference type="NCBI Taxonomy" id="7213"/>
    <lineage>
        <taxon>Eukaryota</taxon>
        <taxon>Metazoa</taxon>
        <taxon>Ecdysozoa</taxon>
        <taxon>Arthropoda</taxon>
        <taxon>Hexapoda</taxon>
        <taxon>Insecta</taxon>
        <taxon>Pterygota</taxon>
        <taxon>Neoptera</taxon>
        <taxon>Endopterygota</taxon>
        <taxon>Diptera</taxon>
        <taxon>Brachycera</taxon>
        <taxon>Muscomorpha</taxon>
        <taxon>Tephritoidea</taxon>
        <taxon>Tephritidae</taxon>
        <taxon>Ceratitis</taxon>
        <taxon>Ceratitis</taxon>
    </lineage>
</organism>
<feature type="region of interest" description="Disordered" evidence="16">
    <location>
        <begin position="1005"/>
        <end position="1035"/>
    </location>
</feature>
<dbReference type="GO" id="GO:0005694">
    <property type="term" value="C:chromosome"/>
    <property type="evidence" value="ECO:0007669"/>
    <property type="project" value="UniProtKB-SubCell"/>
</dbReference>
<feature type="compositionally biased region" description="Polar residues" evidence="16">
    <location>
        <begin position="788"/>
        <end position="812"/>
    </location>
</feature>
<keyword evidence="4" id="KW-0158">Chromosome</keyword>
<keyword evidence="7 18" id="KW-0808">Transferase</keyword>
<dbReference type="InterPro" id="IPR025790">
    <property type="entry name" value="Suv4-20_animal"/>
</dbReference>
<dbReference type="Pfam" id="PF00856">
    <property type="entry name" value="SET"/>
    <property type="match status" value="1"/>
</dbReference>
<feature type="region of interest" description="Disordered" evidence="16">
    <location>
        <begin position="889"/>
        <end position="908"/>
    </location>
</feature>
<comment type="catalytic activity">
    <reaction evidence="13">
        <text>N(6)-methyl-L-lysyl(20)-[histone H4] + S-adenosyl-L-methionine = N(6),N(6)-dimethyl-L-lysyl(20)-[histone H4] + S-adenosyl-L-homocysteine + H(+)</text>
        <dbReference type="Rhea" id="RHEA:60348"/>
        <dbReference type="Rhea" id="RHEA-COMP:15555"/>
        <dbReference type="Rhea" id="RHEA-COMP:15556"/>
        <dbReference type="ChEBI" id="CHEBI:15378"/>
        <dbReference type="ChEBI" id="CHEBI:57856"/>
        <dbReference type="ChEBI" id="CHEBI:59789"/>
        <dbReference type="ChEBI" id="CHEBI:61929"/>
        <dbReference type="ChEBI" id="CHEBI:61976"/>
        <dbReference type="EC" id="2.1.1.362"/>
    </reaction>
</comment>
<evidence type="ECO:0000256" key="7">
    <source>
        <dbReference type="ARBA" id="ARBA00022679"/>
    </source>
</evidence>
<feature type="region of interest" description="Disordered" evidence="16">
    <location>
        <begin position="1107"/>
        <end position="1156"/>
    </location>
</feature>
<feature type="region of interest" description="Disordered" evidence="16">
    <location>
        <begin position="683"/>
        <end position="706"/>
    </location>
</feature>
<feature type="region of interest" description="Disordered" evidence="16">
    <location>
        <begin position="1"/>
        <end position="71"/>
    </location>
</feature>
<dbReference type="EMBL" id="GAMC01020482">
    <property type="protein sequence ID" value="JAB86073.1"/>
    <property type="molecule type" value="mRNA"/>
</dbReference>